<evidence type="ECO:0000313" key="1">
    <source>
        <dbReference type="EMBL" id="NDL63767.1"/>
    </source>
</evidence>
<reference evidence="1 2" key="1">
    <citation type="submission" date="2019-12" db="EMBL/GenBank/DDBJ databases">
        <authorList>
            <person name="Lee S.D."/>
        </authorList>
    </citation>
    <scope>NUCLEOTIDE SEQUENCE [LARGE SCALE GENOMIC DNA]</scope>
    <source>
        <strain evidence="1 2">SAP-6</strain>
    </source>
</reference>
<sequence>MDIPAHRHSAINDRAIPRLAENIKYSGFNKNDGSRAKRHAAPSSRYLRTDWQYLLGVYLNKNAAAGINPESIEPLRLAATLLDSVSRQPSIMPGIARLTLYGSQLYGERRGENLTPLQQRGLIGQALCRLIYQKESIVLRIATLFAGNRHVTQKDFIAVLRSWPYPGGYEWAERIWREMYEAPEIPALYLNSVYRAGEGQTSGINGLPATLDLDNLWVGSLTWTLMQFGARSMALLDPVKLRQVSCHGLIELGIGLVGLFRQGLLASGVEATLYLGLLLYYLRARPELGLGQVLESDTLDPAFALLKDEMEMRHLTAQRLYNGFLLYEGGYQQPSWRSRETAAAELIKRHCGRAEAPLASADPAAPGHSRFSPLSPVQQLIKWPSGQRCGESGEPVPDLDAYYRLVVDSFAAKIRELDIALLAAAFVASDVRDDNLQSEDVDFLQRAGIAWVIPRLVQIRRAKDMFYSNAQVHCHGKPDTIFFQARQGHARRLFALRITEQGYLLREILLKGKDLSALGPYMINWPAPRLLPQHRFHLLPVDPNTRLKAPNDTLSTLMERYAELHYQSYRQKIHDQGYNGTQSTFPRIAGVVASYVIPFYGCIDSLIARQHRAAFTECLVDGALVGLPLVFAGVKAGLVLFRETATGIGQTMGGPMFIAAETTVFRHIPSASVQIGGGILATRLQIGPFMQVIQKETLKSIDPGFAALRSLNIVGKGLYLALLGRAAIGLSRLSPHLAKVSGQIPKIITETLDFDLPVSYGADASTPQTVTVKGIPYSVMRIQNSSVVAVETGERTADGQLMFAQLDLHSRFGIYKKYYCLYTGNAQCRLNAWHRPDFELEANADVPGTKNSPYFWSLSVGSPLQLVVVHPLHTLDFADRQWVLFEINHRRWAFELESGSLIPADNIDEWQMPPDRTDEWALMIEPGNDNRTLGLHLTPLPQRRKRHAALHRVQDWSRLLANYTLADEGIAGFLAAIHGDAHLNVKIGEADYLLSPEKNAATFLLRHPTQATAPAFRVAYLIDGGDFVFASPDEPPNAHHIGEALRRRIAANPRATQAPYIDILLPPLVNGAFRYGNNMFLKMGDRFLHIVPSDAGYHTLPGEEALPGHEPWTLRYELFTGSFDIADAKGRLPAPYKERGVSRSRFDQLAARTYPKRLFPDLAALCATVKTAVNSSATPQSGLLARLRQVALLLRLDRPRRSELLHASSVALRTFRMDGSLADEWVVNFQPLALWATLENVAVASQARGMRGNVWVSRQWARVEGITWHFPPPVLIAQGPEPRWFIVNSEYSSNEELLQQEYEIQLLPDRLDALRLTGEGGFRRWLPGFSDNNQRTVVTKFCLSETPQPLFWIDEPGQVWAQTPDGVKTRLYRNNSRQAVADIVVSPDGGTLVLVYAHTLQEERVAFYHLPSMGTRAVRSEIAPYKDTMLEGSSVPGRAWWVTDMGDLFVPRENQWSLLAGLTSRWAAPAGYRPDFVSVDQRFLGFVRRNANTQVHEIMLVDTAGGTPMLLQRSRPVTVESFGMGTLVSVAFSALNALVAVGFSDGYIEIYRIHDEENSGAVASLGYLCLPLGNYVLPDFQYPKPKQMVMKFSNAFDRLAVFHDIGDFHSDAKGNGTYAVEEIYLADLA</sequence>
<reference evidence="1 2" key="2">
    <citation type="submission" date="2020-02" db="EMBL/GenBank/DDBJ databases">
        <title>The new genus of Enterobacteriales.</title>
        <authorList>
            <person name="Kim I.S."/>
        </authorList>
    </citation>
    <scope>NUCLEOTIDE SEQUENCE [LARGE SCALE GENOMIC DNA]</scope>
    <source>
        <strain evidence="1 2">SAP-6</strain>
    </source>
</reference>
<evidence type="ECO:0000313" key="2">
    <source>
        <dbReference type="Proteomes" id="UP000461443"/>
    </source>
</evidence>
<dbReference type="EMBL" id="WUBS01000009">
    <property type="protein sequence ID" value="NDL63767.1"/>
    <property type="molecule type" value="Genomic_DNA"/>
</dbReference>
<gene>
    <name evidence="1" type="ORF">GRH90_13540</name>
</gene>
<dbReference type="Proteomes" id="UP000461443">
    <property type="component" value="Unassembled WGS sequence"/>
</dbReference>
<comment type="caution">
    <text evidence="1">The sequence shown here is derived from an EMBL/GenBank/DDBJ whole genome shotgun (WGS) entry which is preliminary data.</text>
</comment>
<accession>A0A845SKJ4</accession>
<keyword evidence="2" id="KW-1185">Reference proteome</keyword>
<proteinExistence type="predicted"/>
<dbReference type="SUPFAM" id="SSF82171">
    <property type="entry name" value="DPP6 N-terminal domain-like"/>
    <property type="match status" value="1"/>
</dbReference>
<protein>
    <submittedName>
        <fullName evidence="1">Uncharacterized protein</fullName>
    </submittedName>
</protein>
<organism evidence="1 2">
    <name type="scientific">Acerihabitans arboris</name>
    <dbReference type="NCBI Taxonomy" id="2691583"/>
    <lineage>
        <taxon>Bacteria</taxon>
        <taxon>Pseudomonadati</taxon>
        <taxon>Pseudomonadota</taxon>
        <taxon>Gammaproteobacteria</taxon>
        <taxon>Enterobacterales</taxon>
        <taxon>Pectobacteriaceae</taxon>
        <taxon>Acerihabitans</taxon>
    </lineage>
</organism>
<dbReference type="RefSeq" id="WP_162366487.1">
    <property type="nucleotide sequence ID" value="NZ_WUBS01000009.1"/>
</dbReference>
<name>A0A845SKJ4_9GAMM</name>